<dbReference type="EMBL" id="JAAMOD010000234">
    <property type="protein sequence ID" value="KAF5234314.1"/>
    <property type="molecule type" value="Genomic_DNA"/>
</dbReference>
<name>A0AAN5Z6Y9_FUSAU</name>
<evidence type="ECO:0000313" key="2">
    <source>
        <dbReference type="EMBL" id="KAF5234314.1"/>
    </source>
</evidence>
<dbReference type="Proteomes" id="UP000537989">
    <property type="component" value="Unassembled WGS sequence"/>
</dbReference>
<dbReference type="InterPro" id="IPR036291">
    <property type="entry name" value="NAD(P)-bd_dom_sf"/>
</dbReference>
<dbReference type="GO" id="GO:0004029">
    <property type="term" value="F:aldehyde dehydrogenase (NAD+) activity"/>
    <property type="evidence" value="ECO:0007669"/>
    <property type="project" value="TreeGrafter"/>
</dbReference>
<accession>A0AAN5Z6Y9</accession>
<dbReference type="SUPFAM" id="SSF51735">
    <property type="entry name" value="NAD(P)-binding Rossmann-fold domains"/>
    <property type="match status" value="1"/>
</dbReference>
<dbReference type="Pfam" id="PF01370">
    <property type="entry name" value="Epimerase"/>
    <property type="match status" value="1"/>
</dbReference>
<dbReference type="InterPro" id="IPR051783">
    <property type="entry name" value="NAD(P)-dependent_oxidoreduct"/>
</dbReference>
<dbReference type="InterPro" id="IPR001509">
    <property type="entry name" value="Epimerase_deHydtase"/>
</dbReference>
<protein>
    <recommendedName>
        <fullName evidence="1">NAD-dependent epimerase/dehydratase domain-containing protein</fullName>
    </recommendedName>
</protein>
<evidence type="ECO:0000259" key="1">
    <source>
        <dbReference type="Pfam" id="PF01370"/>
    </source>
</evidence>
<dbReference type="Gene3D" id="3.40.50.720">
    <property type="entry name" value="NAD(P)-binding Rossmann-like Domain"/>
    <property type="match status" value="1"/>
</dbReference>
<dbReference type="GO" id="GO:0005737">
    <property type="term" value="C:cytoplasm"/>
    <property type="evidence" value="ECO:0007669"/>
    <property type="project" value="TreeGrafter"/>
</dbReference>
<feature type="domain" description="NAD-dependent epimerase/dehydratase" evidence="1">
    <location>
        <begin position="12"/>
        <end position="241"/>
    </location>
</feature>
<evidence type="ECO:0000313" key="3">
    <source>
        <dbReference type="Proteomes" id="UP000537989"/>
    </source>
</evidence>
<keyword evidence="3" id="KW-1185">Reference proteome</keyword>
<sequence>MSNTTNLKIFYTGATGYLGGDAWALLIETHPEWEARSTLLVRNEERGKVVQAKYPGARLVFGDLSDSTLLETEAANIDIVVHCASIEDPHSSQALSNGLAKRHRHGPAHWIALSGTDSITWRTIEENSYGTSYDNVYDDMDHVSEVTSLPDQAPHRNVEKIQQQCTTQNPSVKLAIVCPSCVYGVGEGCGNQRSIQLPELAKYTIENGYAFKVGQGLCRWPNVHVRDHSRILLFLIEDAMQGGVRDTLGKDAYYFAENGEHVWGDIAQLVAEEAKKQRLVDNASVKSFSAEEIDTQLDFGSAFYGTDSRCKAMRARQVLGWRPRQDSFEAEIARAVAIEGKSLRKQVEM</sequence>
<reference evidence="2 3" key="1">
    <citation type="submission" date="2020-02" db="EMBL/GenBank/DDBJ databases">
        <title>Identification and distribution of gene clusters putatively required for synthesis of sphingolipid metabolism inhibitors in phylogenetically diverse species of the filamentous fungus Fusarium.</title>
        <authorList>
            <person name="Kim H.-S."/>
            <person name="Busman M."/>
            <person name="Brown D.W."/>
            <person name="Divon H."/>
            <person name="Uhlig S."/>
            <person name="Proctor R.H."/>
        </authorList>
    </citation>
    <scope>NUCLEOTIDE SEQUENCE [LARGE SCALE GENOMIC DNA]</scope>
    <source>
        <strain evidence="2 3">NRRL 2903</strain>
    </source>
</reference>
<dbReference type="PANTHER" id="PTHR48079:SF6">
    <property type="entry name" value="NAD(P)-BINDING DOMAIN-CONTAINING PROTEIN-RELATED"/>
    <property type="match status" value="1"/>
</dbReference>
<comment type="caution">
    <text evidence="2">The sequence shown here is derived from an EMBL/GenBank/DDBJ whole genome shotgun (WGS) entry which is preliminary data.</text>
</comment>
<proteinExistence type="predicted"/>
<organism evidence="2 3">
    <name type="scientific">Fusarium austroamericanum</name>
    <dbReference type="NCBI Taxonomy" id="282268"/>
    <lineage>
        <taxon>Eukaryota</taxon>
        <taxon>Fungi</taxon>
        <taxon>Dikarya</taxon>
        <taxon>Ascomycota</taxon>
        <taxon>Pezizomycotina</taxon>
        <taxon>Sordariomycetes</taxon>
        <taxon>Hypocreomycetidae</taxon>
        <taxon>Hypocreales</taxon>
        <taxon>Nectriaceae</taxon>
        <taxon>Fusarium</taxon>
    </lineage>
</organism>
<gene>
    <name evidence="2" type="ORF">FAUST_7699</name>
</gene>
<dbReference type="PANTHER" id="PTHR48079">
    <property type="entry name" value="PROTEIN YEEZ"/>
    <property type="match status" value="1"/>
</dbReference>
<dbReference type="AlphaFoldDB" id="A0AAN5Z6Y9"/>